<sequence>MNGVRFTDEDIERWATESEKGYNGKYLGRSVPGRPISAGERARSFTLRLDAERRAKLDEVARERRITASQLMRDLIDSL</sequence>
<organism evidence="1 2">
    <name type="scientific">Propionibacterium ruminifibrarum</name>
    <dbReference type="NCBI Taxonomy" id="1962131"/>
    <lineage>
        <taxon>Bacteria</taxon>
        <taxon>Bacillati</taxon>
        <taxon>Actinomycetota</taxon>
        <taxon>Actinomycetes</taxon>
        <taxon>Propionibacteriales</taxon>
        <taxon>Propionibacteriaceae</taxon>
        <taxon>Propionibacterium</taxon>
    </lineage>
</organism>
<dbReference type="EMBL" id="OMOH01000004">
    <property type="protein sequence ID" value="SPF68341.1"/>
    <property type="molecule type" value="Genomic_DNA"/>
</dbReference>
<accession>A0A375I2J2</accession>
<dbReference type="RefSeq" id="WP_119715500.1">
    <property type="nucleotide sequence ID" value="NZ_OMOH01000004.1"/>
</dbReference>
<dbReference type="AlphaFoldDB" id="A0A375I2J2"/>
<protein>
    <submittedName>
        <fullName evidence="1">Arc-type ribbon-helix-helix</fullName>
    </submittedName>
</protein>
<evidence type="ECO:0000313" key="1">
    <source>
        <dbReference type="EMBL" id="SPF68341.1"/>
    </source>
</evidence>
<evidence type="ECO:0000313" key="2">
    <source>
        <dbReference type="Proteomes" id="UP000265962"/>
    </source>
</evidence>
<reference evidence="2" key="1">
    <citation type="submission" date="2018-02" db="EMBL/GenBank/DDBJ databases">
        <authorList>
            <person name="Hornung B."/>
        </authorList>
    </citation>
    <scope>NUCLEOTIDE SEQUENCE [LARGE SCALE GENOMIC DNA]</scope>
</reference>
<gene>
    <name evidence="1" type="ORF">PROPJV5_1336</name>
</gene>
<proteinExistence type="predicted"/>
<name>A0A375I2J2_9ACTN</name>
<dbReference type="OrthoDB" id="3710927at2"/>
<dbReference type="Proteomes" id="UP000265962">
    <property type="component" value="Unassembled WGS sequence"/>
</dbReference>
<keyword evidence="2" id="KW-1185">Reference proteome</keyword>